<accession>A0A507B4C8</accession>
<evidence type="ECO:0000256" key="2">
    <source>
        <dbReference type="ARBA" id="ARBA00022801"/>
    </source>
</evidence>
<evidence type="ECO:0000259" key="4">
    <source>
        <dbReference type="Pfam" id="PF01156"/>
    </source>
</evidence>
<dbReference type="GO" id="GO:0005829">
    <property type="term" value="C:cytosol"/>
    <property type="evidence" value="ECO:0007669"/>
    <property type="project" value="TreeGrafter"/>
</dbReference>
<dbReference type="OrthoDB" id="432381at2759"/>
<reference evidence="5 6" key="1">
    <citation type="submission" date="2019-06" db="EMBL/GenBank/DDBJ databases">
        <title>Draft genome sequence of the filamentous fungus Phialemoniopsis curvata isolated from diesel fuel.</title>
        <authorList>
            <person name="Varaljay V.A."/>
            <person name="Lyon W.J."/>
            <person name="Crouch A.L."/>
            <person name="Drake C.E."/>
            <person name="Hollomon J.M."/>
            <person name="Nadeau L.J."/>
            <person name="Nunn H.S."/>
            <person name="Stevenson B.S."/>
            <person name="Bojanowski C.L."/>
            <person name="Crookes-Goodson W.J."/>
        </authorList>
    </citation>
    <scope>NUCLEOTIDE SEQUENCE [LARGE SCALE GENOMIC DNA]</scope>
    <source>
        <strain evidence="5 6">D216</strain>
    </source>
</reference>
<comment type="similarity">
    <text evidence="1">Belongs to the IUNH family.</text>
</comment>
<dbReference type="GO" id="GO:0006152">
    <property type="term" value="P:purine nucleoside catabolic process"/>
    <property type="evidence" value="ECO:0007669"/>
    <property type="project" value="TreeGrafter"/>
</dbReference>
<name>A0A507B4C8_9PEZI</name>
<dbReference type="GeneID" id="41979390"/>
<dbReference type="InParanoid" id="A0A507B4C8"/>
<dbReference type="Gene3D" id="3.90.245.10">
    <property type="entry name" value="Ribonucleoside hydrolase-like"/>
    <property type="match status" value="1"/>
</dbReference>
<dbReference type="SUPFAM" id="SSF53590">
    <property type="entry name" value="Nucleoside hydrolase"/>
    <property type="match status" value="1"/>
</dbReference>
<gene>
    <name evidence="5" type="ORF">E0L32_011943</name>
</gene>
<dbReference type="AlphaFoldDB" id="A0A507B4C8"/>
<dbReference type="RefSeq" id="XP_030999686.1">
    <property type="nucleotide sequence ID" value="XM_031134728.1"/>
</dbReference>
<dbReference type="Proteomes" id="UP000319257">
    <property type="component" value="Unassembled WGS sequence"/>
</dbReference>
<dbReference type="InterPro" id="IPR001910">
    <property type="entry name" value="Inosine/uridine_hydrolase_dom"/>
</dbReference>
<dbReference type="Pfam" id="PF01156">
    <property type="entry name" value="IU_nuc_hydro"/>
    <property type="match status" value="1"/>
</dbReference>
<dbReference type="GO" id="GO:0008477">
    <property type="term" value="F:purine nucleosidase activity"/>
    <property type="evidence" value="ECO:0007669"/>
    <property type="project" value="TreeGrafter"/>
</dbReference>
<evidence type="ECO:0000313" key="6">
    <source>
        <dbReference type="Proteomes" id="UP000319257"/>
    </source>
</evidence>
<keyword evidence="2" id="KW-0378">Hydrolase</keyword>
<dbReference type="InterPro" id="IPR036452">
    <property type="entry name" value="Ribo_hydro-like"/>
</dbReference>
<feature type="domain" description="Inosine/uridine-preferring nucleoside hydrolase" evidence="4">
    <location>
        <begin position="90"/>
        <end position="451"/>
    </location>
</feature>
<sequence length="470" mass="50146">MSPQVPVPLWLDCDPGHDVSWRPICLLGLKERHARLPRFVFAATIRGREVAESESPPAITTPHSHLIPPPGDLTRHALTKTLILYISQKDAFAILLAAYHPAIRLLGISTVFGNASLKNTTYNARSILTAIGKHTSVKVYPGAAKALAREELHAPTDIHGESGLDGTALLPPPQCEADTSVPAVDAMAAALRAQPAGTAWVVATGCMTNVAALFRRHPDLAARVAGVSAMGGAVGGDFTPAPRGEVDGAERIGNWTPFAEFNILADPEAAAFVLQHPVLAPKTTLVPLDITHLVLATAEVQELLLYGPPSPAEGDDRVAAREQRSGPGRSTLRRMLVELLNFFADTYARVFGIAEGPPLHDPIAVAVALIGLPGGHEIPFYEYDPRLGGDDEAAAAAVNKRERFDVTVVTEGTYAEAKVGAQTGRTVAKLLPPGSEGVRIPRSLDIPRFWRVIEECLERADEANAKNGVY</sequence>
<dbReference type="CDD" id="cd02651">
    <property type="entry name" value="nuc_hydro_IU_UC_XIUA"/>
    <property type="match status" value="1"/>
</dbReference>
<dbReference type="EMBL" id="SKBQ01000126">
    <property type="protein sequence ID" value="TPX17975.1"/>
    <property type="molecule type" value="Genomic_DNA"/>
</dbReference>
<keyword evidence="6" id="KW-1185">Reference proteome</keyword>
<dbReference type="STRING" id="1093900.A0A507B4C8"/>
<dbReference type="PANTHER" id="PTHR12304:SF4">
    <property type="entry name" value="URIDINE NUCLEOSIDASE"/>
    <property type="match status" value="1"/>
</dbReference>
<evidence type="ECO:0000256" key="1">
    <source>
        <dbReference type="ARBA" id="ARBA00009176"/>
    </source>
</evidence>
<keyword evidence="3" id="KW-0326">Glycosidase</keyword>
<dbReference type="InterPro" id="IPR023186">
    <property type="entry name" value="IUNH"/>
</dbReference>
<proteinExistence type="inferred from homology"/>
<protein>
    <recommendedName>
        <fullName evidence="4">Inosine/uridine-preferring nucleoside hydrolase domain-containing protein</fullName>
    </recommendedName>
</protein>
<evidence type="ECO:0000313" key="5">
    <source>
        <dbReference type="EMBL" id="TPX17975.1"/>
    </source>
</evidence>
<evidence type="ECO:0000256" key="3">
    <source>
        <dbReference type="ARBA" id="ARBA00023295"/>
    </source>
</evidence>
<dbReference type="PANTHER" id="PTHR12304">
    <property type="entry name" value="INOSINE-URIDINE PREFERRING NUCLEOSIDE HYDROLASE"/>
    <property type="match status" value="1"/>
</dbReference>
<dbReference type="FunCoup" id="A0A507B4C8">
    <property type="interactions" value="175"/>
</dbReference>
<comment type="caution">
    <text evidence="5">The sequence shown here is derived from an EMBL/GenBank/DDBJ whole genome shotgun (WGS) entry which is preliminary data.</text>
</comment>
<organism evidence="5 6">
    <name type="scientific">Thyridium curvatum</name>
    <dbReference type="NCBI Taxonomy" id="1093900"/>
    <lineage>
        <taxon>Eukaryota</taxon>
        <taxon>Fungi</taxon>
        <taxon>Dikarya</taxon>
        <taxon>Ascomycota</taxon>
        <taxon>Pezizomycotina</taxon>
        <taxon>Sordariomycetes</taxon>
        <taxon>Sordariomycetidae</taxon>
        <taxon>Thyridiales</taxon>
        <taxon>Thyridiaceae</taxon>
        <taxon>Thyridium</taxon>
    </lineage>
</organism>